<comment type="caution">
    <text evidence="1">The sequence shown here is derived from an EMBL/GenBank/DDBJ whole genome shotgun (WGS) entry which is preliminary data.</text>
</comment>
<dbReference type="OrthoDB" id="10491025at2759"/>
<dbReference type="Gene3D" id="2.60.120.920">
    <property type="match status" value="1"/>
</dbReference>
<keyword evidence="4" id="KW-1185">Reference proteome</keyword>
<reference evidence="1" key="1">
    <citation type="submission" date="2022-10" db="EMBL/GenBank/DDBJ databases">
        <authorList>
            <person name="Chen Y."/>
            <person name="Dougan E. K."/>
            <person name="Chan C."/>
            <person name="Rhodes N."/>
            <person name="Thang M."/>
        </authorList>
    </citation>
    <scope>NUCLEOTIDE SEQUENCE</scope>
</reference>
<evidence type="ECO:0000313" key="4">
    <source>
        <dbReference type="Proteomes" id="UP001152797"/>
    </source>
</evidence>
<accession>A0A9P1M5B3</accession>
<reference evidence="2" key="2">
    <citation type="submission" date="2024-04" db="EMBL/GenBank/DDBJ databases">
        <authorList>
            <person name="Chen Y."/>
            <person name="Shah S."/>
            <person name="Dougan E. K."/>
            <person name="Thang M."/>
            <person name="Chan C."/>
        </authorList>
    </citation>
    <scope>NUCLEOTIDE SEQUENCE [LARGE SCALE GENOMIC DNA]</scope>
</reference>
<dbReference type="Proteomes" id="UP001152797">
    <property type="component" value="Unassembled WGS sequence"/>
</dbReference>
<dbReference type="AlphaFoldDB" id="A0A9P1M5B3"/>
<sequence length="113" mass="12870">MLGVRWQTSKLQCGDRVGLLASHDGHLMLFVNDHLTYLVSYCEIPWANNPPLHALVDLDGSIRAVELTGRNGIPSPQILDFLCSLRETEFQRYESLEDLRASEMHQAMKMRSN</sequence>
<dbReference type="InterPro" id="IPR043136">
    <property type="entry name" value="B30.2/SPRY_sf"/>
</dbReference>
<name>A0A9P1M5B3_9DINO</name>
<dbReference type="EMBL" id="CAMXCT010006829">
    <property type="protein sequence ID" value="CAI4020737.1"/>
    <property type="molecule type" value="Genomic_DNA"/>
</dbReference>
<dbReference type="EMBL" id="CAMXCT030006829">
    <property type="protein sequence ID" value="CAL4808049.1"/>
    <property type="molecule type" value="Genomic_DNA"/>
</dbReference>
<dbReference type="EMBL" id="CAMXCT020006829">
    <property type="protein sequence ID" value="CAL1174112.1"/>
    <property type="molecule type" value="Genomic_DNA"/>
</dbReference>
<gene>
    <name evidence="1" type="ORF">C1SCF055_LOCUS45127</name>
</gene>
<proteinExistence type="predicted"/>
<evidence type="ECO:0000313" key="1">
    <source>
        <dbReference type="EMBL" id="CAI4020737.1"/>
    </source>
</evidence>
<organism evidence="1">
    <name type="scientific">Cladocopium goreaui</name>
    <dbReference type="NCBI Taxonomy" id="2562237"/>
    <lineage>
        <taxon>Eukaryota</taxon>
        <taxon>Sar</taxon>
        <taxon>Alveolata</taxon>
        <taxon>Dinophyceae</taxon>
        <taxon>Suessiales</taxon>
        <taxon>Symbiodiniaceae</taxon>
        <taxon>Cladocopium</taxon>
    </lineage>
</organism>
<evidence type="ECO:0000313" key="2">
    <source>
        <dbReference type="EMBL" id="CAL1174112.1"/>
    </source>
</evidence>
<protein>
    <submittedName>
        <fullName evidence="3">NHR domain-containing protein</fullName>
    </submittedName>
</protein>
<evidence type="ECO:0000313" key="3">
    <source>
        <dbReference type="EMBL" id="CAL4808049.1"/>
    </source>
</evidence>